<proteinExistence type="predicted"/>
<evidence type="ECO:0000256" key="1">
    <source>
        <dbReference type="SAM" id="MobiDB-lite"/>
    </source>
</evidence>
<keyword evidence="3" id="KW-1185">Reference proteome</keyword>
<comment type="caution">
    <text evidence="2">The sequence shown here is derived from an EMBL/GenBank/DDBJ whole genome shotgun (WGS) entry which is preliminary data.</text>
</comment>
<sequence length="62" mass="6425">MDPAESGVDDRTDPEPGCALGKGLSFTETHENEQGLAAGVDAAPERTGRRAVATGQAGRRLM</sequence>
<protein>
    <submittedName>
        <fullName evidence="2">Uncharacterized protein</fullName>
    </submittedName>
</protein>
<evidence type="ECO:0000313" key="2">
    <source>
        <dbReference type="EMBL" id="MFC3983030.1"/>
    </source>
</evidence>
<organism evidence="2 3">
    <name type="scientific">Streptosporangium jomthongense</name>
    <dbReference type="NCBI Taxonomy" id="1193683"/>
    <lineage>
        <taxon>Bacteria</taxon>
        <taxon>Bacillati</taxon>
        <taxon>Actinomycetota</taxon>
        <taxon>Actinomycetes</taxon>
        <taxon>Streptosporangiales</taxon>
        <taxon>Streptosporangiaceae</taxon>
        <taxon>Streptosporangium</taxon>
    </lineage>
</organism>
<evidence type="ECO:0000313" key="3">
    <source>
        <dbReference type="Proteomes" id="UP001595698"/>
    </source>
</evidence>
<accession>A0ABV8F5U1</accession>
<dbReference type="Proteomes" id="UP001595698">
    <property type="component" value="Unassembled WGS sequence"/>
</dbReference>
<feature type="region of interest" description="Disordered" evidence="1">
    <location>
        <begin position="1"/>
        <end position="62"/>
    </location>
</feature>
<dbReference type="RefSeq" id="WP_386191845.1">
    <property type="nucleotide sequence ID" value="NZ_JBHSBC010000022.1"/>
</dbReference>
<gene>
    <name evidence="2" type="ORF">ACFOYY_23060</name>
</gene>
<reference evidence="3" key="1">
    <citation type="journal article" date="2019" name="Int. J. Syst. Evol. Microbiol.">
        <title>The Global Catalogue of Microorganisms (GCM) 10K type strain sequencing project: providing services to taxonomists for standard genome sequencing and annotation.</title>
        <authorList>
            <consortium name="The Broad Institute Genomics Platform"/>
            <consortium name="The Broad Institute Genome Sequencing Center for Infectious Disease"/>
            <person name="Wu L."/>
            <person name="Ma J."/>
        </authorList>
    </citation>
    <scope>NUCLEOTIDE SEQUENCE [LARGE SCALE GENOMIC DNA]</scope>
    <source>
        <strain evidence="3">TBRC 7912</strain>
    </source>
</reference>
<name>A0ABV8F5U1_9ACTN</name>
<dbReference type="EMBL" id="JBHSBC010000022">
    <property type="protein sequence ID" value="MFC3983030.1"/>
    <property type="molecule type" value="Genomic_DNA"/>
</dbReference>